<evidence type="ECO:0000259" key="5">
    <source>
        <dbReference type="Pfam" id="PF04542"/>
    </source>
</evidence>
<dbReference type="RefSeq" id="WP_354659619.1">
    <property type="nucleotide sequence ID" value="NZ_JBEXAC010000001.1"/>
</dbReference>
<dbReference type="NCBIfam" id="TIGR02937">
    <property type="entry name" value="sigma70-ECF"/>
    <property type="match status" value="1"/>
</dbReference>
<dbReference type="Proteomes" id="UP001549749">
    <property type="component" value="Unassembled WGS sequence"/>
</dbReference>
<dbReference type="Gene3D" id="1.10.1740.10">
    <property type="match status" value="1"/>
</dbReference>
<dbReference type="PANTHER" id="PTHR43133:SF46">
    <property type="entry name" value="RNA POLYMERASE SIGMA-70 FACTOR ECF SUBFAMILY"/>
    <property type="match status" value="1"/>
</dbReference>
<dbReference type="InterPro" id="IPR013249">
    <property type="entry name" value="RNA_pol_sigma70_r4_t2"/>
</dbReference>
<dbReference type="InterPro" id="IPR007627">
    <property type="entry name" value="RNA_pol_sigma70_r2"/>
</dbReference>
<keyword evidence="8" id="KW-1185">Reference proteome</keyword>
<evidence type="ECO:0000256" key="4">
    <source>
        <dbReference type="ARBA" id="ARBA00023163"/>
    </source>
</evidence>
<dbReference type="SUPFAM" id="SSF88659">
    <property type="entry name" value="Sigma3 and sigma4 domains of RNA polymerase sigma factors"/>
    <property type="match status" value="1"/>
</dbReference>
<comment type="similarity">
    <text evidence="1">Belongs to the sigma-70 factor family. ECF subfamily.</text>
</comment>
<dbReference type="SUPFAM" id="SSF88946">
    <property type="entry name" value="Sigma2 domain of RNA polymerase sigma factors"/>
    <property type="match status" value="1"/>
</dbReference>
<dbReference type="InterPro" id="IPR036388">
    <property type="entry name" value="WH-like_DNA-bd_sf"/>
</dbReference>
<reference evidence="7 8" key="1">
    <citation type="submission" date="2024-06" db="EMBL/GenBank/DDBJ databases">
        <title>Chitinophaga defluvii sp. nov., isolated from municipal sewage.</title>
        <authorList>
            <person name="Zhang L."/>
        </authorList>
    </citation>
    <scope>NUCLEOTIDE SEQUENCE [LARGE SCALE GENOMIC DNA]</scope>
    <source>
        <strain evidence="7 8">H8</strain>
    </source>
</reference>
<keyword evidence="4" id="KW-0804">Transcription</keyword>
<dbReference type="InterPro" id="IPR013324">
    <property type="entry name" value="RNA_pol_sigma_r3/r4-like"/>
</dbReference>
<evidence type="ECO:0000313" key="7">
    <source>
        <dbReference type="EMBL" id="MET6996978.1"/>
    </source>
</evidence>
<sequence length="199" mass="22730">MSIKPAHNEITLLHQVAQGNQEAFADLFQAYHQSLAAYVFRITESMEMTEDIVQDVFIKLWLKREILPGLTSFTNYLFILCRNYTFRCLRKKATDHQRNISWGEQFEETTGPADDNNIGDTYRALIDAAIAQLPPQQQKVYFLSRHEGMKHAEIAAQLGITAETSKKHMKLALRSITAYVHGHMDTVILLILLTPITLP</sequence>
<dbReference type="Pfam" id="PF04542">
    <property type="entry name" value="Sigma70_r2"/>
    <property type="match status" value="1"/>
</dbReference>
<dbReference type="PANTHER" id="PTHR43133">
    <property type="entry name" value="RNA POLYMERASE ECF-TYPE SIGMA FACTO"/>
    <property type="match status" value="1"/>
</dbReference>
<dbReference type="InterPro" id="IPR013325">
    <property type="entry name" value="RNA_pol_sigma_r2"/>
</dbReference>
<feature type="domain" description="RNA polymerase sigma-70 region 2" evidence="5">
    <location>
        <begin position="27"/>
        <end position="93"/>
    </location>
</feature>
<dbReference type="Pfam" id="PF08281">
    <property type="entry name" value="Sigma70_r4_2"/>
    <property type="match status" value="1"/>
</dbReference>
<evidence type="ECO:0000313" key="8">
    <source>
        <dbReference type="Proteomes" id="UP001549749"/>
    </source>
</evidence>
<gene>
    <name evidence="7" type="ORF">ABR189_06345</name>
</gene>
<dbReference type="NCBIfam" id="TIGR02985">
    <property type="entry name" value="Sig70_bacteroi1"/>
    <property type="match status" value="1"/>
</dbReference>
<dbReference type="InterPro" id="IPR014284">
    <property type="entry name" value="RNA_pol_sigma-70_dom"/>
</dbReference>
<proteinExistence type="inferred from homology"/>
<evidence type="ECO:0000259" key="6">
    <source>
        <dbReference type="Pfam" id="PF08281"/>
    </source>
</evidence>
<dbReference type="InterPro" id="IPR014327">
    <property type="entry name" value="RNA_pol_sigma70_bacteroid"/>
</dbReference>
<evidence type="ECO:0000256" key="1">
    <source>
        <dbReference type="ARBA" id="ARBA00010641"/>
    </source>
</evidence>
<protein>
    <submittedName>
        <fullName evidence="7">RNA polymerase sigma-70 factor</fullName>
    </submittedName>
</protein>
<dbReference type="InterPro" id="IPR039425">
    <property type="entry name" value="RNA_pol_sigma-70-like"/>
</dbReference>
<organism evidence="7 8">
    <name type="scientific">Chitinophaga defluvii</name>
    <dbReference type="NCBI Taxonomy" id="3163343"/>
    <lineage>
        <taxon>Bacteria</taxon>
        <taxon>Pseudomonadati</taxon>
        <taxon>Bacteroidota</taxon>
        <taxon>Chitinophagia</taxon>
        <taxon>Chitinophagales</taxon>
        <taxon>Chitinophagaceae</taxon>
        <taxon>Chitinophaga</taxon>
    </lineage>
</organism>
<dbReference type="Gene3D" id="1.10.10.10">
    <property type="entry name" value="Winged helix-like DNA-binding domain superfamily/Winged helix DNA-binding domain"/>
    <property type="match status" value="1"/>
</dbReference>
<name>A0ABV2T1S4_9BACT</name>
<dbReference type="EMBL" id="JBEXAC010000001">
    <property type="protein sequence ID" value="MET6996978.1"/>
    <property type="molecule type" value="Genomic_DNA"/>
</dbReference>
<dbReference type="CDD" id="cd06171">
    <property type="entry name" value="Sigma70_r4"/>
    <property type="match status" value="1"/>
</dbReference>
<keyword evidence="2" id="KW-0805">Transcription regulation</keyword>
<accession>A0ABV2T1S4</accession>
<keyword evidence="3" id="KW-0731">Sigma factor</keyword>
<feature type="domain" description="RNA polymerase sigma factor 70 region 4 type 2" evidence="6">
    <location>
        <begin position="125"/>
        <end position="175"/>
    </location>
</feature>
<evidence type="ECO:0000256" key="2">
    <source>
        <dbReference type="ARBA" id="ARBA00023015"/>
    </source>
</evidence>
<comment type="caution">
    <text evidence="7">The sequence shown here is derived from an EMBL/GenBank/DDBJ whole genome shotgun (WGS) entry which is preliminary data.</text>
</comment>
<evidence type="ECO:0000256" key="3">
    <source>
        <dbReference type="ARBA" id="ARBA00023082"/>
    </source>
</evidence>